<evidence type="ECO:0000256" key="2">
    <source>
        <dbReference type="ARBA" id="ARBA00022803"/>
    </source>
</evidence>
<keyword evidence="1" id="KW-0677">Repeat</keyword>
<organism evidence="3 4">
    <name type="scientific">Allosphingosinicella humi</name>
    <dbReference type="NCBI Taxonomy" id="2068657"/>
    <lineage>
        <taxon>Bacteria</taxon>
        <taxon>Pseudomonadati</taxon>
        <taxon>Pseudomonadota</taxon>
        <taxon>Alphaproteobacteria</taxon>
        <taxon>Sphingomonadales</taxon>
        <taxon>Sphingomonadaceae</taxon>
        <taxon>Allosphingosinicella</taxon>
    </lineage>
</organism>
<dbReference type="EMBL" id="QFFF01000001">
    <property type="protein sequence ID" value="PWG02403.1"/>
    <property type="molecule type" value="Genomic_DNA"/>
</dbReference>
<proteinExistence type="predicted"/>
<keyword evidence="2" id="KW-0802">TPR repeat</keyword>
<evidence type="ECO:0000313" key="4">
    <source>
        <dbReference type="Proteomes" id="UP000245916"/>
    </source>
</evidence>
<evidence type="ECO:0000256" key="1">
    <source>
        <dbReference type="ARBA" id="ARBA00022737"/>
    </source>
</evidence>
<gene>
    <name evidence="3" type="ORF">DF286_05635</name>
</gene>
<reference evidence="3 4" key="1">
    <citation type="submission" date="2018-05" db="EMBL/GenBank/DDBJ databases">
        <title>Genome of Sphingosinicella humi QZX222.</title>
        <authorList>
            <person name="Qiao Z."/>
            <person name="Wang G."/>
        </authorList>
    </citation>
    <scope>NUCLEOTIDE SEQUENCE [LARGE SCALE GENOMIC DNA]</scope>
    <source>
        <strain evidence="3 4">QZX222</strain>
    </source>
</reference>
<dbReference type="PANTHER" id="PTHR44858:SF1">
    <property type="entry name" value="UDP-N-ACETYLGLUCOSAMINE--PEPTIDE N-ACETYLGLUCOSAMINYLTRANSFERASE SPINDLY-RELATED"/>
    <property type="match status" value="1"/>
</dbReference>
<dbReference type="Gene3D" id="1.25.40.10">
    <property type="entry name" value="Tetratricopeptide repeat domain"/>
    <property type="match status" value="2"/>
</dbReference>
<dbReference type="PANTHER" id="PTHR44858">
    <property type="entry name" value="TETRATRICOPEPTIDE REPEAT PROTEIN 6"/>
    <property type="match status" value="1"/>
</dbReference>
<comment type="caution">
    <text evidence="3">The sequence shown here is derived from an EMBL/GenBank/DDBJ whole genome shotgun (WGS) entry which is preliminary data.</text>
</comment>
<name>A0A2U2J238_9SPHN</name>
<accession>A0A2U2J238</accession>
<evidence type="ECO:0000313" key="3">
    <source>
        <dbReference type="EMBL" id="PWG02403.1"/>
    </source>
</evidence>
<keyword evidence="4" id="KW-1185">Reference proteome</keyword>
<dbReference type="InterPro" id="IPR050498">
    <property type="entry name" value="Ycf3"/>
</dbReference>
<dbReference type="InterPro" id="IPR019734">
    <property type="entry name" value="TPR_rpt"/>
</dbReference>
<dbReference type="SMART" id="SM00028">
    <property type="entry name" value="TPR"/>
    <property type="match status" value="5"/>
</dbReference>
<dbReference type="InterPro" id="IPR011990">
    <property type="entry name" value="TPR-like_helical_dom_sf"/>
</dbReference>
<dbReference type="Proteomes" id="UP000245916">
    <property type="component" value="Unassembled WGS sequence"/>
</dbReference>
<dbReference type="SUPFAM" id="SSF48452">
    <property type="entry name" value="TPR-like"/>
    <property type="match status" value="1"/>
</dbReference>
<dbReference type="RefSeq" id="WP_109270542.1">
    <property type="nucleotide sequence ID" value="NZ_QFFF01000001.1"/>
</dbReference>
<protein>
    <submittedName>
        <fullName evidence="3">Uncharacterized protein</fullName>
    </submittedName>
</protein>
<sequence>MISLLLALAAVQAQPLSDQEAYAKCTALVTSDAQQAVAIANDWLVKGGGIFARQCAGQAHVALGQWEAAASAFAEAARAAETDVDPRRADFWVQAGNAWLAAGEGIKAREAFDKALATALLTPELRGEVYLDRGRAGVLLNDIAGARSDINQGLKLVPEDPFGWYISSALALKEGLLARAQDDIAEAVRLAPEDPNLLVHAGNVAGISGEVEAARGLYAKAIRLAPDSEAAKAARAALAANATPTPDKR</sequence>
<dbReference type="AlphaFoldDB" id="A0A2U2J238"/>
<dbReference type="OrthoDB" id="7566477at2"/>